<keyword evidence="3" id="KW-0378">Hydrolase</keyword>
<dbReference type="AlphaFoldDB" id="A0A4Q9VS42"/>
<proteinExistence type="predicted"/>
<dbReference type="EMBL" id="SJFN01000010">
    <property type="protein sequence ID" value="TBW38762.1"/>
    <property type="molecule type" value="Genomic_DNA"/>
</dbReference>
<dbReference type="InterPro" id="IPR053145">
    <property type="entry name" value="AB_hydrolase_Est10"/>
</dbReference>
<organism evidence="3 4">
    <name type="scientific">Siculibacillus lacustris</name>
    <dbReference type="NCBI Taxonomy" id="1549641"/>
    <lineage>
        <taxon>Bacteria</taxon>
        <taxon>Pseudomonadati</taxon>
        <taxon>Pseudomonadota</taxon>
        <taxon>Alphaproteobacteria</taxon>
        <taxon>Hyphomicrobiales</taxon>
        <taxon>Ancalomicrobiaceae</taxon>
        <taxon>Siculibacillus</taxon>
    </lineage>
</organism>
<dbReference type="Proteomes" id="UP000292781">
    <property type="component" value="Unassembled WGS sequence"/>
</dbReference>
<comment type="caution">
    <text evidence="3">The sequence shown here is derived from an EMBL/GenBank/DDBJ whole genome shotgun (WGS) entry which is preliminary data.</text>
</comment>
<dbReference type="OrthoDB" id="249225at2"/>
<feature type="signal peptide" evidence="1">
    <location>
        <begin position="1"/>
        <end position="19"/>
    </location>
</feature>
<dbReference type="PANTHER" id="PTHR43265:SF1">
    <property type="entry name" value="ESTERASE ESTD"/>
    <property type="match status" value="1"/>
</dbReference>
<sequence>MIRSALFASAASLFLPLPAALRRFRPATVPAAAQPAPAGTRRLPRPVALGDAAAWFHPAAGRRGVVIAGAFGYEDLCARPALTGFADACAAAGLPALRFDWRDTGDSLDLPPEADRVAAWIDDVGRAVDWMRRVVGVREVVLVGFRLGALIAAAATRREAPVERLVLLAPPNGGRAHARELTILARLTGAPIDPTLAPGDVDIAGFRLSAATLAGLRAIDLEALDHCPAADVLVVGEADSPATARLVERLAATGAHVDCEPFEGYARMMCDPTASEPPLATLRRVVDRLVRPGLPMPVAAPRRAPLAPPVLHGDGWTEEALVFADGLIGILCRPADGGSPDHAAIWMNSGRNHHIGWARQTVDQSRRLAAAGVAVLRFDFAGIGDSPARPATPRTALYHGDGRTDVFAALDEMERRGYRRITLIGACSGAHQAFHAAADPDPRIAGLVLVNTLCFVWAAAYAVHLSAWMTARPHEFEAEVRAASGPEDAPPLGALARLLAPARSLARPILAGLRRVLLGRSDGLVERRFRDFARRGLAVSVVLSDGDRAVEEFEHHCGPGGERVADLSGLEIVRIADADHSLTTVAARTALGDHLLARLAPSADADRRLTPPGADPRRRA</sequence>
<dbReference type="RefSeq" id="WP_131308322.1">
    <property type="nucleotide sequence ID" value="NZ_SJFN01000010.1"/>
</dbReference>
<protein>
    <submittedName>
        <fullName evidence="3">Alpha/beta fold hydrolase</fullName>
    </submittedName>
</protein>
<dbReference type="SUPFAM" id="SSF53474">
    <property type="entry name" value="alpha/beta-Hydrolases"/>
    <property type="match status" value="2"/>
</dbReference>
<accession>A0A4Q9VS42</accession>
<evidence type="ECO:0000256" key="1">
    <source>
        <dbReference type="SAM" id="SignalP"/>
    </source>
</evidence>
<feature type="chain" id="PRO_5020185279" evidence="1">
    <location>
        <begin position="20"/>
        <end position="620"/>
    </location>
</feature>
<name>A0A4Q9VS42_9HYPH</name>
<dbReference type="PANTHER" id="PTHR43265">
    <property type="entry name" value="ESTERASE ESTD"/>
    <property type="match status" value="1"/>
</dbReference>
<dbReference type="GO" id="GO:0052689">
    <property type="term" value="F:carboxylic ester hydrolase activity"/>
    <property type="evidence" value="ECO:0007669"/>
    <property type="project" value="TreeGrafter"/>
</dbReference>
<evidence type="ECO:0000259" key="2">
    <source>
        <dbReference type="Pfam" id="PF12146"/>
    </source>
</evidence>
<dbReference type="Pfam" id="PF12146">
    <property type="entry name" value="Hydrolase_4"/>
    <property type="match status" value="1"/>
</dbReference>
<dbReference type="InterPro" id="IPR029058">
    <property type="entry name" value="AB_hydrolase_fold"/>
</dbReference>
<evidence type="ECO:0000313" key="3">
    <source>
        <dbReference type="EMBL" id="TBW38762.1"/>
    </source>
</evidence>
<feature type="domain" description="Serine aminopeptidase S33" evidence="2">
    <location>
        <begin position="342"/>
        <end position="471"/>
    </location>
</feature>
<evidence type="ECO:0000313" key="4">
    <source>
        <dbReference type="Proteomes" id="UP000292781"/>
    </source>
</evidence>
<dbReference type="Gene3D" id="3.40.50.1820">
    <property type="entry name" value="alpha/beta hydrolase"/>
    <property type="match status" value="2"/>
</dbReference>
<gene>
    <name evidence="3" type="ORF">EYW49_08710</name>
</gene>
<reference evidence="3 4" key="1">
    <citation type="submission" date="2019-02" db="EMBL/GenBank/DDBJ databases">
        <title>Siculibacillus lacustris gen. nov., sp. nov., a new rosette-forming bacterium isolated from a freshwater crater lake (Lake St. Ana, Romania).</title>
        <authorList>
            <person name="Felfoldi T."/>
            <person name="Marton Z."/>
            <person name="Szabo A."/>
            <person name="Mentes A."/>
            <person name="Boka K."/>
            <person name="Marialigeti K."/>
            <person name="Mathe I."/>
            <person name="Koncz M."/>
            <person name="Schumann P."/>
            <person name="Toth E."/>
        </authorList>
    </citation>
    <scope>NUCLEOTIDE SEQUENCE [LARGE SCALE GENOMIC DNA]</scope>
    <source>
        <strain evidence="3 4">SA-279</strain>
    </source>
</reference>
<dbReference type="InterPro" id="IPR022742">
    <property type="entry name" value="Hydrolase_4"/>
</dbReference>
<keyword evidence="4" id="KW-1185">Reference proteome</keyword>
<keyword evidence="1" id="KW-0732">Signal</keyword>